<accession>A0A6A4G4W1</accession>
<proteinExistence type="predicted"/>
<sequence>MSYRSTRSSAMSQTKDLPIPDHVPVGAVIGKGGSYCKALRDNHGVHCSVNGEDRQVTLTGPRPSLQEAEDELVKLFASFAVEKKRVFEVVARGGRSRWLSFEREKNVSSNSEVEDYPYRLQQSGRAVETASVNKGVFRKFAVFIQWIRQSAGARSRSAGWIRYLPEFRQIGPKIPLERSTCGTPPKSWIQEFGEDDVAAVMSYLKDNATESPPPTIKLAFGQLCFKLRSVRCVNSTIAWPELQKLRSGADFTTRWSNYCGRSSPSIAALMDDLEEWMEKGAEPRNSLSVHLADDEGNSYDLKYHLVNDHWELSHAYSGRRVRGTYDAILDNDTSVRLRAVEREKLSENAVADIQRHLVISIPDSGDFFGTQVSVSTTTATGLYTKSFEARAKVRVNANGLRFSVCYLDERQKEFRIDCRLSKAEKEKLDTKGNEAQILLEKVLQVLS</sequence>
<keyword evidence="4" id="KW-1185">Reference proteome</keyword>
<name>A0A6A4G4W1_9STRA</name>
<organism evidence="3 4">
    <name type="scientific">Phytophthora rubi</name>
    <dbReference type="NCBI Taxonomy" id="129364"/>
    <lineage>
        <taxon>Eukaryota</taxon>
        <taxon>Sar</taxon>
        <taxon>Stramenopiles</taxon>
        <taxon>Oomycota</taxon>
        <taxon>Peronosporomycetes</taxon>
        <taxon>Peronosporales</taxon>
        <taxon>Peronosporaceae</taxon>
        <taxon>Phytophthora</taxon>
    </lineage>
</organism>
<evidence type="ECO:0000313" key="3">
    <source>
        <dbReference type="EMBL" id="KAE9360485.1"/>
    </source>
</evidence>
<dbReference type="Pfam" id="PF00013">
    <property type="entry name" value="KH_1"/>
    <property type="match status" value="1"/>
</dbReference>
<dbReference type="Gene3D" id="3.30.1370.10">
    <property type="entry name" value="K Homology domain, type 1"/>
    <property type="match status" value="1"/>
</dbReference>
<dbReference type="InterPro" id="IPR036612">
    <property type="entry name" value="KH_dom_type_1_sf"/>
</dbReference>
<dbReference type="InterPro" id="IPR004087">
    <property type="entry name" value="KH_dom"/>
</dbReference>
<dbReference type="AlphaFoldDB" id="A0A6A4G4W1"/>
<evidence type="ECO:0000313" key="4">
    <source>
        <dbReference type="Proteomes" id="UP000434957"/>
    </source>
</evidence>
<dbReference type="InterPro" id="IPR004088">
    <property type="entry name" value="KH_dom_type_1"/>
</dbReference>
<dbReference type="Proteomes" id="UP000434957">
    <property type="component" value="Unassembled WGS sequence"/>
</dbReference>
<dbReference type="EMBL" id="QXFT01000004">
    <property type="protein sequence ID" value="KAE9360485.1"/>
    <property type="molecule type" value="Genomic_DNA"/>
</dbReference>
<gene>
    <name evidence="3" type="ORF">PR003_g178</name>
</gene>
<keyword evidence="1" id="KW-0694">RNA-binding</keyword>
<dbReference type="SMART" id="SM00322">
    <property type="entry name" value="KH"/>
    <property type="match status" value="1"/>
</dbReference>
<dbReference type="GO" id="GO:0003723">
    <property type="term" value="F:RNA binding"/>
    <property type="evidence" value="ECO:0007669"/>
    <property type="project" value="UniProtKB-UniRule"/>
</dbReference>
<evidence type="ECO:0000259" key="2">
    <source>
        <dbReference type="SMART" id="SM00322"/>
    </source>
</evidence>
<evidence type="ECO:0000256" key="1">
    <source>
        <dbReference type="PROSITE-ProRule" id="PRU00117"/>
    </source>
</evidence>
<protein>
    <recommendedName>
        <fullName evidence="2">K Homology domain-containing protein</fullName>
    </recommendedName>
</protein>
<feature type="domain" description="K Homology" evidence="2">
    <location>
        <begin position="11"/>
        <end position="77"/>
    </location>
</feature>
<reference evidence="3 4" key="1">
    <citation type="submission" date="2018-08" db="EMBL/GenBank/DDBJ databases">
        <title>Genomic investigation of the strawberry pathogen Phytophthora fragariae indicates pathogenicity is determined by transcriptional variation in three key races.</title>
        <authorList>
            <person name="Adams T.M."/>
            <person name="Armitage A.D."/>
            <person name="Sobczyk M.K."/>
            <person name="Bates H.J."/>
            <person name="Dunwell J.M."/>
            <person name="Nellist C.F."/>
            <person name="Harrison R.J."/>
        </authorList>
    </citation>
    <scope>NUCLEOTIDE SEQUENCE [LARGE SCALE GENOMIC DNA]</scope>
    <source>
        <strain evidence="3 4">SCRP333</strain>
    </source>
</reference>
<dbReference type="SUPFAM" id="SSF54791">
    <property type="entry name" value="Eukaryotic type KH-domain (KH-domain type I)"/>
    <property type="match status" value="1"/>
</dbReference>
<comment type="caution">
    <text evidence="3">The sequence shown here is derived from an EMBL/GenBank/DDBJ whole genome shotgun (WGS) entry which is preliminary data.</text>
</comment>
<dbReference type="PROSITE" id="PS50084">
    <property type="entry name" value="KH_TYPE_1"/>
    <property type="match status" value="1"/>
</dbReference>